<reference evidence="4" key="1">
    <citation type="submission" date="2016-10" db="EMBL/GenBank/DDBJ databases">
        <authorList>
            <person name="Varghese N."/>
            <person name="Submissions S."/>
        </authorList>
    </citation>
    <scope>NUCLEOTIDE SEQUENCE [LARGE SCALE GENOMIC DNA]</scope>
    <source>
        <strain evidence="4">DSM 21580</strain>
    </source>
</reference>
<evidence type="ECO:0000256" key="1">
    <source>
        <dbReference type="SAM" id="Phobius"/>
    </source>
</evidence>
<keyword evidence="1" id="KW-0472">Membrane</keyword>
<dbReference type="Gene3D" id="3.30.1150.10">
    <property type="match status" value="1"/>
</dbReference>
<evidence type="ECO:0000259" key="2">
    <source>
        <dbReference type="Pfam" id="PF03544"/>
    </source>
</evidence>
<feature type="transmembrane region" description="Helical" evidence="1">
    <location>
        <begin position="40"/>
        <end position="58"/>
    </location>
</feature>
<sequence>MKNFLSNNEFQLDEVLFEHRNRDYGAYALRNEANQVLTKSLFVGVFLFAAISATPFIINNFKTETVTPPTDFGSEHVFHRVETPEVVPPVKHVEPTVPQVATTVLRIPTPTANPIVQTPATTLKSTDGKNIGTEEIIGTPPANNFTPPAVVTVSPPVVVDSPKPVDNSPAKKVDVEAKFSKGIDGFRNGMIQNFDGSNFEGTDIVLKTTLTFIVEKDGTISDIKANGANADFNKEAIKTIKSIRGKWTPAKLNGQAVRSYFSFPVSMKFE</sequence>
<dbReference type="Pfam" id="PF03544">
    <property type="entry name" value="TonB_C"/>
    <property type="match status" value="1"/>
</dbReference>
<gene>
    <name evidence="3" type="ORF">SAMN05421847_2074</name>
</gene>
<proteinExistence type="predicted"/>
<evidence type="ECO:0000313" key="3">
    <source>
        <dbReference type="EMBL" id="SEG36957.1"/>
    </source>
</evidence>
<accession>A0A1H5ZMR7</accession>
<keyword evidence="4" id="KW-1185">Reference proteome</keyword>
<dbReference type="Proteomes" id="UP000236738">
    <property type="component" value="Unassembled WGS sequence"/>
</dbReference>
<dbReference type="InterPro" id="IPR037682">
    <property type="entry name" value="TonB_C"/>
</dbReference>
<evidence type="ECO:0000313" key="4">
    <source>
        <dbReference type="Proteomes" id="UP000236738"/>
    </source>
</evidence>
<dbReference type="OrthoDB" id="1095452at2"/>
<dbReference type="EMBL" id="FNUS01000005">
    <property type="protein sequence ID" value="SEG36957.1"/>
    <property type="molecule type" value="Genomic_DNA"/>
</dbReference>
<dbReference type="SUPFAM" id="SSF74653">
    <property type="entry name" value="TolA/TonB C-terminal domain"/>
    <property type="match status" value="1"/>
</dbReference>
<protein>
    <submittedName>
        <fullName evidence="3">Protein TonB</fullName>
    </submittedName>
</protein>
<organism evidence="3 4">
    <name type="scientific">Halpernia humi</name>
    <dbReference type="NCBI Taxonomy" id="493375"/>
    <lineage>
        <taxon>Bacteria</taxon>
        <taxon>Pseudomonadati</taxon>
        <taxon>Bacteroidota</taxon>
        <taxon>Flavobacteriia</taxon>
        <taxon>Flavobacteriales</taxon>
        <taxon>Weeksellaceae</taxon>
        <taxon>Chryseobacterium group</taxon>
        <taxon>Halpernia</taxon>
    </lineage>
</organism>
<feature type="domain" description="TonB C-terminal" evidence="2">
    <location>
        <begin position="208"/>
        <end position="265"/>
    </location>
</feature>
<dbReference type="GO" id="GO:0055085">
    <property type="term" value="P:transmembrane transport"/>
    <property type="evidence" value="ECO:0007669"/>
    <property type="project" value="InterPro"/>
</dbReference>
<keyword evidence="1" id="KW-0812">Transmembrane</keyword>
<dbReference type="RefSeq" id="WP_103913961.1">
    <property type="nucleotide sequence ID" value="NZ_FNUS01000005.1"/>
</dbReference>
<dbReference type="AlphaFoldDB" id="A0A1H5ZMR7"/>
<name>A0A1H5ZMR7_9FLAO</name>
<keyword evidence="1" id="KW-1133">Transmembrane helix</keyword>